<sequence>MEPFSFASSEALDIPINIRIVSLEGQQTPIPFSTLINRPDLRHIGSNLSSHSDLYVTAQLWADSKP</sequence>
<protein>
    <submittedName>
        <fullName evidence="1">Uncharacterized protein</fullName>
    </submittedName>
</protein>
<comment type="caution">
    <text evidence="1">The sequence shown here is derived from an EMBL/GenBank/DDBJ whole genome shotgun (WGS) entry which is preliminary data.</text>
</comment>
<dbReference type="Proteomes" id="UP000249056">
    <property type="component" value="Unassembled WGS sequence"/>
</dbReference>
<dbReference type="OrthoDB" id="67688at2759"/>
<organism evidence="1 2">
    <name type="scientific">Monilinia fructigena</name>
    <dbReference type="NCBI Taxonomy" id="38457"/>
    <lineage>
        <taxon>Eukaryota</taxon>
        <taxon>Fungi</taxon>
        <taxon>Dikarya</taxon>
        <taxon>Ascomycota</taxon>
        <taxon>Pezizomycotina</taxon>
        <taxon>Leotiomycetes</taxon>
        <taxon>Helotiales</taxon>
        <taxon>Sclerotiniaceae</taxon>
        <taxon>Monilinia</taxon>
    </lineage>
</organism>
<keyword evidence="2" id="KW-1185">Reference proteome</keyword>
<gene>
    <name evidence="1" type="ORF">DID88_007236</name>
</gene>
<dbReference type="EMBL" id="QKRW01000001">
    <property type="protein sequence ID" value="RAL68508.1"/>
    <property type="molecule type" value="Genomic_DNA"/>
</dbReference>
<dbReference type="AlphaFoldDB" id="A0A395J8Q0"/>
<accession>A0A395J8Q0</accession>
<evidence type="ECO:0000313" key="1">
    <source>
        <dbReference type="EMBL" id="RAL68508.1"/>
    </source>
</evidence>
<reference evidence="1 2" key="1">
    <citation type="submission" date="2018-06" db="EMBL/GenBank/DDBJ databases">
        <title>Genome Sequence of the Brown Rot Fungal Pathogen Monilinia fructigena.</title>
        <authorList>
            <person name="Landi L."/>
            <person name="De Miccolis Angelini R.M."/>
            <person name="Pollastro S."/>
            <person name="Abate D."/>
            <person name="Faretra F."/>
            <person name="Romanazzi G."/>
        </authorList>
    </citation>
    <scope>NUCLEOTIDE SEQUENCE [LARGE SCALE GENOMIC DNA]</scope>
    <source>
        <strain evidence="1 2">Mfrg269</strain>
    </source>
</reference>
<evidence type="ECO:0000313" key="2">
    <source>
        <dbReference type="Proteomes" id="UP000249056"/>
    </source>
</evidence>
<proteinExistence type="predicted"/>
<name>A0A395J8Q0_9HELO</name>